<comment type="caution">
    <text evidence="3">The sequence shown here is derived from an EMBL/GenBank/DDBJ whole genome shotgun (WGS) entry which is preliminary data.</text>
</comment>
<sequence>MVPPMSDFALDPRLDRDSTLLMKLGLCQLRLMQDSRWPWVLLVPQRNGISELFDMTPLDQTMLTFETALAAKALKQATGCEKINVGALGNQVRQFHLHIIARSTGDAAWPGPVWGHGEATPWDGDARAQFTKRLLEAL</sequence>
<dbReference type="Proteomes" id="UP000094795">
    <property type="component" value="Unassembled WGS sequence"/>
</dbReference>
<accession>A0A1C1YX57</accession>
<dbReference type="Pfam" id="PF01230">
    <property type="entry name" value="HIT"/>
    <property type="match status" value="1"/>
</dbReference>
<organism evidence="3 4">
    <name type="scientific">Hoeflea olei</name>
    <dbReference type="NCBI Taxonomy" id="1480615"/>
    <lineage>
        <taxon>Bacteria</taxon>
        <taxon>Pseudomonadati</taxon>
        <taxon>Pseudomonadota</taxon>
        <taxon>Alphaproteobacteria</taxon>
        <taxon>Hyphomicrobiales</taxon>
        <taxon>Rhizobiaceae</taxon>
        <taxon>Hoeflea</taxon>
    </lineage>
</organism>
<reference evidence="3 4" key="1">
    <citation type="submission" date="2015-12" db="EMBL/GenBank/DDBJ databases">
        <authorList>
            <person name="Shamseldin A."/>
            <person name="Moawad H."/>
            <person name="Abd El-Rahim W.M."/>
            <person name="Sadowsky M.J."/>
        </authorList>
    </citation>
    <scope>NUCLEOTIDE SEQUENCE [LARGE SCALE GENOMIC DNA]</scope>
    <source>
        <strain evidence="3 4">JC234</strain>
    </source>
</reference>
<keyword evidence="3" id="KW-0378">Hydrolase</keyword>
<comment type="caution">
    <text evidence="1">Lacks conserved residue(s) required for the propagation of feature annotation.</text>
</comment>
<dbReference type="EMBL" id="LQZT01000011">
    <property type="protein sequence ID" value="OCW58091.1"/>
    <property type="molecule type" value="Genomic_DNA"/>
</dbReference>
<dbReference type="PROSITE" id="PS51084">
    <property type="entry name" value="HIT_2"/>
    <property type="match status" value="1"/>
</dbReference>
<proteinExistence type="predicted"/>
<keyword evidence="4" id="KW-1185">Reference proteome</keyword>
<dbReference type="InterPro" id="IPR026026">
    <property type="entry name" value="HIT_Hint"/>
</dbReference>
<dbReference type="PIRSF" id="PIRSF000714">
    <property type="entry name" value="HIT"/>
    <property type="match status" value="1"/>
</dbReference>
<evidence type="ECO:0000313" key="4">
    <source>
        <dbReference type="Proteomes" id="UP000094795"/>
    </source>
</evidence>
<evidence type="ECO:0000313" key="3">
    <source>
        <dbReference type="EMBL" id="OCW58091.1"/>
    </source>
</evidence>
<dbReference type="InterPro" id="IPR036265">
    <property type="entry name" value="HIT-like_sf"/>
</dbReference>
<protein>
    <submittedName>
        <fullName evidence="3">Diadenosine tetraphosphate hydrolase</fullName>
    </submittedName>
</protein>
<evidence type="ECO:0000259" key="2">
    <source>
        <dbReference type="PROSITE" id="PS51084"/>
    </source>
</evidence>
<dbReference type="Gene3D" id="3.30.428.10">
    <property type="entry name" value="HIT-like"/>
    <property type="match status" value="1"/>
</dbReference>
<dbReference type="GO" id="GO:0016787">
    <property type="term" value="F:hydrolase activity"/>
    <property type="evidence" value="ECO:0007669"/>
    <property type="project" value="UniProtKB-KW"/>
</dbReference>
<name>A0A1C1YX57_9HYPH</name>
<gene>
    <name evidence="3" type="ORF">AWJ14_01625</name>
</gene>
<dbReference type="InterPro" id="IPR011146">
    <property type="entry name" value="HIT-like"/>
</dbReference>
<dbReference type="STRING" id="1480615.AWJ14_01625"/>
<evidence type="ECO:0000256" key="1">
    <source>
        <dbReference type="PROSITE-ProRule" id="PRU00464"/>
    </source>
</evidence>
<dbReference type="AlphaFoldDB" id="A0A1C1YX57"/>
<feature type="domain" description="HIT" evidence="2">
    <location>
        <begin position="40"/>
        <end position="109"/>
    </location>
</feature>
<dbReference type="SUPFAM" id="SSF54197">
    <property type="entry name" value="HIT-like"/>
    <property type="match status" value="1"/>
</dbReference>